<evidence type="ECO:0000313" key="4">
    <source>
        <dbReference type="EMBL" id="CBZ50407.1"/>
    </source>
</evidence>
<feature type="region of interest" description="Disordered" evidence="1">
    <location>
        <begin position="124"/>
        <end position="258"/>
    </location>
</feature>
<name>F0V9I2_NEOCL</name>
<organism evidence="4 6">
    <name type="scientific">Neospora caninum (strain Liverpool)</name>
    <dbReference type="NCBI Taxonomy" id="572307"/>
    <lineage>
        <taxon>Eukaryota</taxon>
        <taxon>Sar</taxon>
        <taxon>Alveolata</taxon>
        <taxon>Apicomplexa</taxon>
        <taxon>Conoidasida</taxon>
        <taxon>Coccidia</taxon>
        <taxon>Eucoccidiorida</taxon>
        <taxon>Eimeriorina</taxon>
        <taxon>Sarcocystidae</taxon>
        <taxon>Neospora</taxon>
    </lineage>
</organism>
<keyword evidence="3" id="KW-0732">Signal</keyword>
<gene>
    <name evidence="5" type="ORF">BN1204_008760</name>
    <name evidence="4" type="ORF">NCLIV_008760</name>
</gene>
<keyword evidence="6" id="KW-1185">Reference proteome</keyword>
<feature type="transmembrane region" description="Helical" evidence="2">
    <location>
        <begin position="723"/>
        <end position="745"/>
    </location>
</feature>
<reference evidence="6" key="3">
    <citation type="journal article" date="2012" name="PLoS Pathog.">
        <title>Comparative genomics of the apicomplexan parasites Toxoplasma gondii and Neospora caninum: Coccidia differing in host range and transmission strategy.</title>
        <authorList>
            <person name="Reid A.J."/>
            <person name="Vermont S.J."/>
            <person name="Cotton J.A."/>
            <person name="Harris D."/>
            <person name="Hill-Cawthorne G.A."/>
            <person name="Konen-Waisman S."/>
            <person name="Latham S.M."/>
            <person name="Mourier T."/>
            <person name="Norton R."/>
            <person name="Quail M.A."/>
            <person name="Sanders M."/>
            <person name="Shanmugam D."/>
            <person name="Sohal A."/>
            <person name="Wasmuth J.D."/>
            <person name="Brunk B."/>
            <person name="Grigg M.E."/>
            <person name="Howard J.C."/>
            <person name="Parkinson J."/>
            <person name="Roos D.S."/>
            <person name="Trees A.J."/>
            <person name="Berriman M."/>
            <person name="Pain A."/>
            <person name="Wastling J.M."/>
        </authorList>
    </citation>
    <scope>NUCLEOTIDE SEQUENCE [LARGE SCALE GENOMIC DNA]</scope>
    <source>
        <strain evidence="6">Liverpool</strain>
    </source>
</reference>
<reference evidence="5" key="4">
    <citation type="journal article" date="2015" name="PLoS ONE">
        <title>Comprehensive Evaluation of Toxoplasma gondii VEG and Neospora caninum LIV Genomes with Tachyzoite Stage Transcriptome and Proteome Defines Novel Transcript Features.</title>
        <authorList>
            <person name="Ramaprasad A."/>
            <person name="Mourier T."/>
            <person name="Naeem R."/>
            <person name="Malas T.B."/>
            <person name="Moussa E."/>
            <person name="Panigrahi A."/>
            <person name="Vermont S.J."/>
            <person name="Otto T.D."/>
            <person name="Wastling J."/>
            <person name="Pain A."/>
        </authorList>
    </citation>
    <scope>NUCLEOTIDE SEQUENCE</scope>
    <source>
        <strain evidence="5">Liverpool</strain>
    </source>
</reference>
<keyword evidence="2" id="KW-1133">Transmembrane helix</keyword>
<feature type="region of interest" description="Disordered" evidence="1">
    <location>
        <begin position="373"/>
        <end position="402"/>
    </location>
</feature>
<keyword evidence="2" id="KW-0812">Transmembrane</keyword>
<dbReference type="AlphaFoldDB" id="F0V9I2"/>
<dbReference type="EMBL" id="LN714477">
    <property type="protein sequence ID" value="CEL65015.1"/>
    <property type="molecule type" value="Genomic_DNA"/>
</dbReference>
<dbReference type="RefSeq" id="XP_003880441.1">
    <property type="nucleotide sequence ID" value="XM_003880392.1"/>
</dbReference>
<feature type="compositionally biased region" description="Polar residues" evidence="1">
    <location>
        <begin position="159"/>
        <end position="182"/>
    </location>
</feature>
<dbReference type="InParanoid" id="F0V9I2"/>
<accession>F0V9I2</accession>
<dbReference type="Proteomes" id="UP000007494">
    <property type="component" value="Chromosome III"/>
</dbReference>
<evidence type="ECO:0000256" key="1">
    <source>
        <dbReference type="SAM" id="MobiDB-lite"/>
    </source>
</evidence>
<feature type="compositionally biased region" description="Polar residues" evidence="1">
    <location>
        <begin position="244"/>
        <end position="254"/>
    </location>
</feature>
<reference evidence="4" key="1">
    <citation type="submission" date="2011-02" db="EMBL/GenBank/DDBJ databases">
        <authorList>
            <person name="Aslett M."/>
        </authorList>
    </citation>
    <scope>NUCLEOTIDE SEQUENCE</scope>
    <source>
        <strain evidence="4">Liverpool</strain>
    </source>
</reference>
<feature type="chain" id="PRO_5007655074" description="Transmembrane protein" evidence="3">
    <location>
        <begin position="22"/>
        <end position="797"/>
    </location>
</feature>
<feature type="compositionally biased region" description="Basic and acidic residues" evidence="1">
    <location>
        <begin position="63"/>
        <end position="73"/>
    </location>
</feature>
<dbReference type="EMBL" id="FR823383">
    <property type="protein sequence ID" value="CBZ50407.1"/>
    <property type="molecule type" value="Genomic_DNA"/>
</dbReference>
<feature type="compositionally biased region" description="Polar residues" evidence="1">
    <location>
        <begin position="200"/>
        <end position="214"/>
    </location>
</feature>
<evidence type="ECO:0000313" key="6">
    <source>
        <dbReference type="Proteomes" id="UP000007494"/>
    </source>
</evidence>
<dbReference type="eggNOG" id="ENOG502R01X">
    <property type="taxonomic scope" value="Eukaryota"/>
</dbReference>
<feature type="region of interest" description="Disordered" evidence="1">
    <location>
        <begin position="421"/>
        <end position="440"/>
    </location>
</feature>
<dbReference type="VEuPathDB" id="ToxoDB:NCLIV_008760"/>
<reference evidence="4" key="2">
    <citation type="submission" date="2011-03" db="EMBL/GenBank/DDBJ databases">
        <title>Comparative genomics and transcriptomics of Neospora caninum and Toxoplasma gondii.</title>
        <authorList>
            <person name="Reid A.J."/>
            <person name="Sohal A."/>
            <person name="Harris D."/>
            <person name="Quail M."/>
            <person name="Sanders M."/>
            <person name="Berriman M."/>
            <person name="Wastling J.M."/>
            <person name="Pain A."/>
        </authorList>
    </citation>
    <scope>NUCLEOTIDE SEQUENCE</scope>
    <source>
        <strain evidence="4">Liverpool</strain>
    </source>
</reference>
<proteinExistence type="predicted"/>
<feature type="transmembrane region" description="Helical" evidence="2">
    <location>
        <begin position="684"/>
        <end position="702"/>
    </location>
</feature>
<evidence type="ECO:0008006" key="7">
    <source>
        <dbReference type="Google" id="ProtNLM"/>
    </source>
</evidence>
<keyword evidence="2" id="KW-0472">Membrane</keyword>
<evidence type="ECO:0000313" key="5">
    <source>
        <dbReference type="EMBL" id="CEL65015.1"/>
    </source>
</evidence>
<dbReference type="GeneID" id="13441433"/>
<evidence type="ECO:0000256" key="2">
    <source>
        <dbReference type="SAM" id="Phobius"/>
    </source>
</evidence>
<feature type="region of interest" description="Disordered" evidence="1">
    <location>
        <begin position="478"/>
        <end position="500"/>
    </location>
</feature>
<evidence type="ECO:0000256" key="3">
    <source>
        <dbReference type="SAM" id="SignalP"/>
    </source>
</evidence>
<feature type="region of interest" description="Disordered" evidence="1">
    <location>
        <begin position="63"/>
        <end position="88"/>
    </location>
</feature>
<dbReference type="OrthoDB" id="333542at2759"/>
<feature type="signal peptide" evidence="3">
    <location>
        <begin position="1"/>
        <end position="21"/>
    </location>
</feature>
<protein>
    <recommendedName>
        <fullName evidence="7">Transmembrane protein</fullName>
    </recommendedName>
</protein>
<sequence>MIHSPVAFCLLLRILADGGDTMPAQLLGAFLLSLSLTGGMVEPVAAEHQSNGVYVVTSEHMGDDVKQAAREGQGRTPEVPDEGGRSVLPSNEAVALHGENGAGSKNGEKGGDAFAATSPQAEAFRGPEWTGHSPGRQTAEEAPADSQRGFDRNWPEGQQPDTSSVPHVTTQFDHTSQAVDSDQGQKSEADPAASNHDQDSVSSPRTNEPIQHSTDFPDSDGLSPLDPDYGEGYRGDYGDFSKESVGSSAFSGQNDDYVDSSDGGISNAWLRHMVRLMPAEKYCALKAAPPSVLYTPPGLRPEDLEALDIFAVRDEGYFRLQRGPKGRLVCPTRRRGQRVLFRSLRLENGELVGDMVFFDPRIYRAMIREVPPDGAADKRRSQPDVRGASTEGSKSQQSDKETSWRSQFLCKLFKRLCRTQTQPTNEQDEEGDDQKPHKRQRRLIVAAGVPLREVHGIKPLEIFDWKVKELLHRLERESVEDHNTAEGSSPYSPDAAQATDNAPEFPRAVGIGAGVEHGANVGDPHVGNDAERPQHLLATQSASPVGSQAASDDAVAPMVSGKAALRRLSEHPYVGNDAYMADAEGSASDGGVVPEDDWGEADYDDEPEIYIPDFLFSFPTNNSHVDDEPNTLEKETTSVDLKVTVLCLEDGAPPILVKEWPSFLNVVKPRKGVPQKPRTPRKSSVVWGSSVLGALAAGVYAMKRIVNPAALRFDSRDERVQSVSLLGLLSAFVAGTAALAGATAWKARTAIHSSHLRHNLREELFEEDARGDASDGRPLRKDFIFYYDHHFSQLYNP</sequence>
<dbReference type="OMA" id="PLEIFDW"/>
<feature type="compositionally biased region" description="Basic and acidic residues" evidence="1">
    <location>
        <begin position="231"/>
        <end position="242"/>
    </location>
</feature>
<feature type="compositionally biased region" description="Basic and acidic residues" evidence="1">
    <location>
        <begin position="373"/>
        <end position="383"/>
    </location>
</feature>